<dbReference type="SUPFAM" id="SSF88723">
    <property type="entry name" value="PIN domain-like"/>
    <property type="match status" value="1"/>
</dbReference>
<dbReference type="InterPro" id="IPR029060">
    <property type="entry name" value="PIN-like_dom_sf"/>
</dbReference>
<dbReference type="Proteomes" id="UP000248863">
    <property type="component" value="Unassembled WGS sequence"/>
</dbReference>
<evidence type="ECO:0000256" key="3">
    <source>
        <dbReference type="ARBA" id="ARBA00022722"/>
    </source>
</evidence>
<accession>A0A327KVD4</accession>
<keyword evidence="6 8" id="KW-0460">Magnesium</keyword>
<comment type="caution">
    <text evidence="10">The sequence shown here is derived from an EMBL/GenBank/DDBJ whole genome shotgun (WGS) entry which is preliminary data.</text>
</comment>
<feature type="binding site" evidence="8">
    <location>
        <position position="5"/>
    </location>
    <ligand>
        <name>Mg(2+)</name>
        <dbReference type="ChEBI" id="CHEBI:18420"/>
    </ligand>
</feature>
<dbReference type="EC" id="3.1.-.-" evidence="8"/>
<dbReference type="RefSeq" id="WP_111355053.1">
    <property type="nucleotide sequence ID" value="NZ_NHSK01000151.1"/>
</dbReference>
<gene>
    <name evidence="8" type="primary">vapC</name>
    <name evidence="10" type="ORF">CH338_00340</name>
</gene>
<dbReference type="HAMAP" id="MF_00265">
    <property type="entry name" value="VapC_Nob1"/>
    <property type="match status" value="1"/>
</dbReference>
<keyword evidence="11" id="KW-1185">Reference proteome</keyword>
<name>A0A327KVD4_9BRAD</name>
<keyword evidence="2 8" id="KW-1277">Toxin-antitoxin system</keyword>
<dbReference type="InterPro" id="IPR002716">
    <property type="entry name" value="PIN_dom"/>
</dbReference>
<keyword evidence="4 8" id="KW-0479">Metal-binding</keyword>
<comment type="similarity">
    <text evidence="7 8">Belongs to the PINc/VapC protein family.</text>
</comment>
<evidence type="ECO:0000256" key="4">
    <source>
        <dbReference type="ARBA" id="ARBA00022723"/>
    </source>
</evidence>
<evidence type="ECO:0000256" key="5">
    <source>
        <dbReference type="ARBA" id="ARBA00022801"/>
    </source>
</evidence>
<evidence type="ECO:0000256" key="7">
    <source>
        <dbReference type="ARBA" id="ARBA00038093"/>
    </source>
</evidence>
<evidence type="ECO:0000313" key="10">
    <source>
        <dbReference type="EMBL" id="RAI42241.1"/>
    </source>
</evidence>
<evidence type="ECO:0000256" key="8">
    <source>
        <dbReference type="HAMAP-Rule" id="MF_00265"/>
    </source>
</evidence>
<dbReference type="AlphaFoldDB" id="A0A327KVD4"/>
<dbReference type="EMBL" id="NPEU01000002">
    <property type="protein sequence ID" value="RAI42241.1"/>
    <property type="molecule type" value="Genomic_DNA"/>
</dbReference>
<feature type="domain" description="PIN" evidence="9">
    <location>
        <begin position="2"/>
        <end position="128"/>
    </location>
</feature>
<feature type="binding site" evidence="8">
    <location>
        <position position="106"/>
    </location>
    <ligand>
        <name>Mg(2+)</name>
        <dbReference type="ChEBI" id="CHEBI:18420"/>
    </ligand>
</feature>
<dbReference type="OrthoDB" id="7188375at2"/>
<dbReference type="PANTHER" id="PTHR33653:SF1">
    <property type="entry name" value="RIBONUCLEASE VAPC2"/>
    <property type="match status" value="1"/>
</dbReference>
<evidence type="ECO:0000259" key="9">
    <source>
        <dbReference type="Pfam" id="PF01850"/>
    </source>
</evidence>
<proteinExistence type="inferred from homology"/>
<dbReference type="InterPro" id="IPR022907">
    <property type="entry name" value="VapC_family"/>
</dbReference>
<dbReference type="Gene3D" id="3.40.50.1010">
    <property type="entry name" value="5'-nuclease"/>
    <property type="match status" value="1"/>
</dbReference>
<keyword evidence="8" id="KW-0800">Toxin</keyword>
<dbReference type="GO" id="GO:0000287">
    <property type="term" value="F:magnesium ion binding"/>
    <property type="evidence" value="ECO:0007669"/>
    <property type="project" value="UniProtKB-UniRule"/>
</dbReference>
<evidence type="ECO:0000313" key="11">
    <source>
        <dbReference type="Proteomes" id="UP000248863"/>
    </source>
</evidence>
<evidence type="ECO:0000256" key="1">
    <source>
        <dbReference type="ARBA" id="ARBA00001946"/>
    </source>
</evidence>
<keyword evidence="5 8" id="KW-0378">Hydrolase</keyword>
<evidence type="ECO:0000256" key="6">
    <source>
        <dbReference type="ARBA" id="ARBA00022842"/>
    </source>
</evidence>
<dbReference type="GO" id="GO:0090729">
    <property type="term" value="F:toxin activity"/>
    <property type="evidence" value="ECO:0007669"/>
    <property type="project" value="UniProtKB-KW"/>
</dbReference>
<dbReference type="InterPro" id="IPR050556">
    <property type="entry name" value="Type_II_TA_system_RNase"/>
</dbReference>
<comment type="function">
    <text evidence="8">Toxic component of a toxin-antitoxin (TA) system. An RNase.</text>
</comment>
<evidence type="ECO:0000256" key="2">
    <source>
        <dbReference type="ARBA" id="ARBA00022649"/>
    </source>
</evidence>
<dbReference type="GO" id="GO:0004540">
    <property type="term" value="F:RNA nuclease activity"/>
    <property type="evidence" value="ECO:0007669"/>
    <property type="project" value="InterPro"/>
</dbReference>
<dbReference type="Pfam" id="PF01850">
    <property type="entry name" value="PIN"/>
    <property type="match status" value="1"/>
</dbReference>
<keyword evidence="3 8" id="KW-0540">Nuclease</keyword>
<comment type="cofactor">
    <cofactor evidence="1 8">
        <name>Mg(2+)</name>
        <dbReference type="ChEBI" id="CHEBI:18420"/>
    </cofactor>
</comment>
<reference evidence="10 11" key="1">
    <citation type="submission" date="2017-07" db="EMBL/GenBank/DDBJ databases">
        <title>Draft Genome Sequences of Select Purple Nonsulfur Bacteria.</title>
        <authorList>
            <person name="Lasarre B."/>
            <person name="Mckinlay J.B."/>
        </authorList>
    </citation>
    <scope>NUCLEOTIDE SEQUENCE [LARGE SCALE GENOMIC DNA]</scope>
    <source>
        <strain evidence="10 11">DSM 11907</strain>
    </source>
</reference>
<dbReference type="PANTHER" id="PTHR33653">
    <property type="entry name" value="RIBONUCLEASE VAPC2"/>
    <property type="match status" value="1"/>
</dbReference>
<dbReference type="GO" id="GO:0016787">
    <property type="term" value="F:hydrolase activity"/>
    <property type="evidence" value="ECO:0007669"/>
    <property type="project" value="UniProtKB-KW"/>
</dbReference>
<organism evidence="10 11">
    <name type="scientific">Rhodoplanes elegans</name>
    <dbReference type="NCBI Taxonomy" id="29408"/>
    <lineage>
        <taxon>Bacteria</taxon>
        <taxon>Pseudomonadati</taxon>
        <taxon>Pseudomonadota</taxon>
        <taxon>Alphaproteobacteria</taxon>
        <taxon>Hyphomicrobiales</taxon>
        <taxon>Nitrobacteraceae</taxon>
        <taxon>Rhodoplanes</taxon>
    </lineage>
</organism>
<protein>
    <recommendedName>
        <fullName evidence="8">Ribonuclease VapC</fullName>
        <shortName evidence="8">RNase VapC</shortName>
        <ecNumber evidence="8">3.1.-.-</ecNumber>
    </recommendedName>
    <alternativeName>
        <fullName evidence="8">Toxin VapC</fullName>
    </alternativeName>
</protein>
<sequence length="147" mass="15976">MYLLDTNIVSADAPAKRQVGPEAFATWVREHDDLLYISTVTIAEIEAGIARADRIGASTKAERLRRWLAAVEHFYAGRILPFDVDAARHAGAIFDRARAHDPGFQDIAIAATAAARGFTVLTANERHFTSLGVPLANPLKQLPSARA</sequence>